<evidence type="ECO:0000256" key="4">
    <source>
        <dbReference type="ARBA" id="ARBA00022692"/>
    </source>
</evidence>
<evidence type="ECO:0000259" key="14">
    <source>
        <dbReference type="Pfam" id="PF01435"/>
    </source>
</evidence>
<keyword evidence="5" id="KW-0479">Metal-binding</keyword>
<dbReference type="Pfam" id="PF01435">
    <property type="entry name" value="Peptidase_M48"/>
    <property type="match status" value="1"/>
</dbReference>
<protein>
    <submittedName>
        <fullName evidence="15">M48 family metalloprotease</fullName>
        <ecNumber evidence="15">3.4.24.-</ecNumber>
    </submittedName>
</protein>
<keyword evidence="6 11" id="KW-0378">Hydrolase</keyword>
<evidence type="ECO:0000256" key="5">
    <source>
        <dbReference type="ARBA" id="ARBA00022723"/>
    </source>
</evidence>
<evidence type="ECO:0000256" key="9">
    <source>
        <dbReference type="ARBA" id="ARBA00023049"/>
    </source>
</evidence>
<sequence>MHDGRHYIASRQRGADATAVTQLLMIAPYFVCSLAIVGAVAAVLLGELAGLLVTVGWVVSGGLVFHRPTERLLARRFMGLRPPSQDEFAYLAPIWTEVCRRAEVDHTAYELWLEESDELNAMAAAGHIVGVTTRSLTRLPPGQLAGVLAHELGHHVGGHSWTALLGYWYGLPARVVWRVISVLALVVLYVTAKTRCLGGVLLLLVAAVAAVAAVVAMPWIAVPILVSPYVVAASGRAGELRADQKAAELGFAPTLYEVLRLSHEEELAERRRLDPTGKSRPTQSALSTHPSLPKRLELLAPHLGPTPP</sequence>
<dbReference type="EMBL" id="JAVREO010000008">
    <property type="protein sequence ID" value="MDT0267693.1"/>
    <property type="molecule type" value="Genomic_DNA"/>
</dbReference>
<organism evidence="15 16">
    <name type="scientific">Streptomyces chisholmiae</name>
    <dbReference type="NCBI Taxonomy" id="3075540"/>
    <lineage>
        <taxon>Bacteria</taxon>
        <taxon>Bacillati</taxon>
        <taxon>Actinomycetota</taxon>
        <taxon>Actinomycetes</taxon>
        <taxon>Kitasatosporales</taxon>
        <taxon>Streptomycetaceae</taxon>
        <taxon>Streptomyces</taxon>
    </lineage>
</organism>
<feature type="domain" description="Peptidase M48" evidence="14">
    <location>
        <begin position="87"/>
        <end position="299"/>
    </location>
</feature>
<comment type="subcellular location">
    <subcellularLocation>
        <location evidence="1">Cell membrane</location>
        <topology evidence="1">Multi-pass membrane protein</topology>
    </subcellularLocation>
</comment>
<evidence type="ECO:0000256" key="13">
    <source>
        <dbReference type="SAM" id="Phobius"/>
    </source>
</evidence>
<feature type="compositionally biased region" description="Basic and acidic residues" evidence="12">
    <location>
        <begin position="267"/>
        <end position="277"/>
    </location>
</feature>
<dbReference type="EC" id="3.4.24.-" evidence="15"/>
<dbReference type="GO" id="GO:0008237">
    <property type="term" value="F:metallopeptidase activity"/>
    <property type="evidence" value="ECO:0007669"/>
    <property type="project" value="UniProtKB-KW"/>
</dbReference>
<keyword evidence="4 13" id="KW-0812">Transmembrane</keyword>
<feature type="transmembrane region" description="Helical" evidence="13">
    <location>
        <begin position="198"/>
        <end position="226"/>
    </location>
</feature>
<dbReference type="InterPro" id="IPR001915">
    <property type="entry name" value="Peptidase_M48"/>
</dbReference>
<feature type="compositionally biased region" description="Polar residues" evidence="12">
    <location>
        <begin position="279"/>
        <end position="290"/>
    </location>
</feature>
<evidence type="ECO:0000256" key="3">
    <source>
        <dbReference type="ARBA" id="ARBA00022670"/>
    </source>
</evidence>
<keyword evidence="3 11" id="KW-0645">Protease</keyword>
<keyword evidence="9 11" id="KW-0482">Metalloprotease</keyword>
<dbReference type="Gene3D" id="3.30.2010.10">
    <property type="entry name" value="Metalloproteases ('zincins'), catalytic domain"/>
    <property type="match status" value="1"/>
</dbReference>
<evidence type="ECO:0000313" key="16">
    <source>
        <dbReference type="Proteomes" id="UP001183410"/>
    </source>
</evidence>
<evidence type="ECO:0000256" key="1">
    <source>
        <dbReference type="ARBA" id="ARBA00004651"/>
    </source>
</evidence>
<name>A0ABU2JRS4_9ACTN</name>
<dbReference type="PANTHER" id="PTHR43221">
    <property type="entry name" value="PROTEASE HTPX"/>
    <property type="match status" value="1"/>
</dbReference>
<dbReference type="RefSeq" id="WP_311667776.1">
    <property type="nucleotide sequence ID" value="NZ_JAVREO010000008.1"/>
</dbReference>
<keyword evidence="16" id="KW-1185">Reference proteome</keyword>
<feature type="transmembrane region" description="Helical" evidence="13">
    <location>
        <begin position="175"/>
        <end position="192"/>
    </location>
</feature>
<proteinExistence type="inferred from homology"/>
<evidence type="ECO:0000256" key="12">
    <source>
        <dbReference type="SAM" id="MobiDB-lite"/>
    </source>
</evidence>
<evidence type="ECO:0000256" key="8">
    <source>
        <dbReference type="ARBA" id="ARBA00022989"/>
    </source>
</evidence>
<comment type="caution">
    <text evidence="15">The sequence shown here is derived from an EMBL/GenBank/DDBJ whole genome shotgun (WGS) entry which is preliminary data.</text>
</comment>
<comment type="similarity">
    <text evidence="11">Belongs to the peptidase M48 family.</text>
</comment>
<accession>A0ABU2JRS4</accession>
<keyword evidence="7 11" id="KW-0862">Zinc</keyword>
<feature type="region of interest" description="Disordered" evidence="12">
    <location>
        <begin position="267"/>
        <end position="308"/>
    </location>
</feature>
<evidence type="ECO:0000256" key="6">
    <source>
        <dbReference type="ARBA" id="ARBA00022801"/>
    </source>
</evidence>
<reference evidence="16" key="1">
    <citation type="submission" date="2023-07" db="EMBL/GenBank/DDBJ databases">
        <title>30 novel species of actinomycetes from the DSMZ collection.</title>
        <authorList>
            <person name="Nouioui I."/>
        </authorList>
    </citation>
    <scope>NUCLEOTIDE SEQUENCE [LARGE SCALE GENOMIC DNA]</scope>
    <source>
        <strain evidence="16">DSM 44915</strain>
    </source>
</reference>
<keyword evidence="2" id="KW-1003">Cell membrane</keyword>
<keyword evidence="10 13" id="KW-0472">Membrane</keyword>
<evidence type="ECO:0000313" key="15">
    <source>
        <dbReference type="EMBL" id="MDT0267693.1"/>
    </source>
</evidence>
<evidence type="ECO:0000256" key="7">
    <source>
        <dbReference type="ARBA" id="ARBA00022833"/>
    </source>
</evidence>
<evidence type="ECO:0000256" key="2">
    <source>
        <dbReference type="ARBA" id="ARBA00022475"/>
    </source>
</evidence>
<feature type="transmembrane region" description="Helical" evidence="13">
    <location>
        <begin position="20"/>
        <end position="42"/>
    </location>
</feature>
<evidence type="ECO:0000256" key="11">
    <source>
        <dbReference type="RuleBase" id="RU003983"/>
    </source>
</evidence>
<evidence type="ECO:0000256" key="10">
    <source>
        <dbReference type="ARBA" id="ARBA00023136"/>
    </source>
</evidence>
<dbReference type="PANTHER" id="PTHR43221:SF1">
    <property type="entry name" value="PROTEASE HTPX"/>
    <property type="match status" value="1"/>
</dbReference>
<dbReference type="Proteomes" id="UP001183410">
    <property type="component" value="Unassembled WGS sequence"/>
</dbReference>
<dbReference type="InterPro" id="IPR050083">
    <property type="entry name" value="HtpX_protease"/>
</dbReference>
<comment type="cofactor">
    <cofactor evidence="11">
        <name>Zn(2+)</name>
        <dbReference type="ChEBI" id="CHEBI:29105"/>
    </cofactor>
    <text evidence="11">Binds 1 zinc ion per subunit.</text>
</comment>
<gene>
    <name evidence="15" type="ORF">RM844_15510</name>
</gene>
<keyword evidence="8 13" id="KW-1133">Transmembrane helix</keyword>